<dbReference type="EMBL" id="JAAXLS010000002">
    <property type="protein sequence ID" value="NKQ51926.1"/>
    <property type="molecule type" value="Genomic_DNA"/>
</dbReference>
<keyword evidence="4" id="KW-1185">Reference proteome</keyword>
<organism evidence="3 4">
    <name type="scientific">Amycolatopsis acididurans</name>
    <dbReference type="NCBI Taxonomy" id="2724524"/>
    <lineage>
        <taxon>Bacteria</taxon>
        <taxon>Bacillati</taxon>
        <taxon>Actinomycetota</taxon>
        <taxon>Actinomycetes</taxon>
        <taxon>Pseudonocardiales</taxon>
        <taxon>Pseudonocardiaceae</taxon>
        <taxon>Amycolatopsis</taxon>
    </lineage>
</organism>
<keyword evidence="2" id="KW-0503">Monooxygenase</keyword>
<dbReference type="SUPFAM" id="SSF48264">
    <property type="entry name" value="Cytochrome P450"/>
    <property type="match status" value="1"/>
</dbReference>
<protein>
    <submittedName>
        <fullName evidence="3">Cytochrome P450</fullName>
    </submittedName>
</protein>
<evidence type="ECO:0000256" key="1">
    <source>
        <dbReference type="ARBA" id="ARBA00010617"/>
    </source>
</evidence>
<evidence type="ECO:0000313" key="4">
    <source>
        <dbReference type="Proteomes" id="UP000715441"/>
    </source>
</evidence>
<dbReference type="Pfam" id="PF00067">
    <property type="entry name" value="p450"/>
    <property type="match status" value="1"/>
</dbReference>
<dbReference type="InterPro" id="IPR001128">
    <property type="entry name" value="Cyt_P450"/>
</dbReference>
<dbReference type="RefSeq" id="WP_168511347.1">
    <property type="nucleotide sequence ID" value="NZ_JAAXLS010000002.1"/>
</dbReference>
<proteinExistence type="inferred from homology"/>
<keyword evidence="2" id="KW-0479">Metal-binding</keyword>
<evidence type="ECO:0000313" key="3">
    <source>
        <dbReference type="EMBL" id="NKQ51926.1"/>
    </source>
</evidence>
<accession>A0ABX1IXM3</accession>
<dbReference type="InterPro" id="IPR002397">
    <property type="entry name" value="Cyt_P450_B"/>
</dbReference>
<dbReference type="PANTHER" id="PTHR46696">
    <property type="entry name" value="P450, PUTATIVE (EUROFUNG)-RELATED"/>
    <property type="match status" value="1"/>
</dbReference>
<gene>
    <name evidence="3" type="ORF">HFP15_03410</name>
</gene>
<sequence length="407" mass="45175">MTDRFYEQDTVQCPYSYYQELREEQGVHQLEDEDVYLVTRHADADSVLSRVEEFSNKAGPGLRQKALMGAEAALPDAKYRVVRTLLTNDPPSHTRFRKLVARAFTARRVKALEPAMRAIVDGLIDAFPADGEIDFVRDFAKPLPLIVIADFLGVPRSDLDVFGKWSDDAAEVLGGTLTPERSRECQESLQELLGYFDEKIAQRKLKPADDFLTMLIEAVDKDEKPLTVQEMLAISYVTLVAGNETTVNMLSGMMLLLQQNPEALARLREDRSKIPTAVEEALRLETPVQGSVRLCKADTEIAGTPVPKGSRVLIVAGAANRDAAVFADPDRFDLDRENARAHLSFGKGIHLCLGATLSRQEGVIALEHLLDRLDAFDVPAGFTPRYKDNAVLRSLISMPLHVRKAAS</sequence>
<dbReference type="InterPro" id="IPR036396">
    <property type="entry name" value="Cyt_P450_sf"/>
</dbReference>
<keyword evidence="2" id="KW-0408">Iron</keyword>
<dbReference type="PRINTS" id="PR00359">
    <property type="entry name" value="BP450"/>
</dbReference>
<evidence type="ECO:0000256" key="2">
    <source>
        <dbReference type="RuleBase" id="RU000461"/>
    </source>
</evidence>
<keyword evidence="2" id="KW-0349">Heme</keyword>
<dbReference type="Proteomes" id="UP000715441">
    <property type="component" value="Unassembled WGS sequence"/>
</dbReference>
<name>A0ABX1IXM3_9PSEU</name>
<dbReference type="InterPro" id="IPR017972">
    <property type="entry name" value="Cyt_P450_CS"/>
</dbReference>
<keyword evidence="2" id="KW-0560">Oxidoreductase</keyword>
<comment type="similarity">
    <text evidence="1 2">Belongs to the cytochrome P450 family.</text>
</comment>
<dbReference type="PROSITE" id="PS00086">
    <property type="entry name" value="CYTOCHROME_P450"/>
    <property type="match status" value="1"/>
</dbReference>
<reference evidence="3 4" key="1">
    <citation type="submission" date="2020-04" db="EMBL/GenBank/DDBJ databases">
        <title>Novel species.</title>
        <authorList>
            <person name="Teo W.F.A."/>
            <person name="Lipun K."/>
            <person name="Srisuk N."/>
            <person name="Duangmal K."/>
        </authorList>
    </citation>
    <scope>NUCLEOTIDE SEQUENCE [LARGE SCALE GENOMIC DNA]</scope>
    <source>
        <strain evidence="3 4">K13G38</strain>
    </source>
</reference>
<comment type="caution">
    <text evidence="3">The sequence shown here is derived from an EMBL/GenBank/DDBJ whole genome shotgun (WGS) entry which is preliminary data.</text>
</comment>
<dbReference type="PANTHER" id="PTHR46696:SF4">
    <property type="entry name" value="BIOTIN BIOSYNTHESIS CYTOCHROME P450"/>
    <property type="match status" value="1"/>
</dbReference>
<dbReference type="Gene3D" id="1.10.630.10">
    <property type="entry name" value="Cytochrome P450"/>
    <property type="match status" value="1"/>
</dbReference>